<dbReference type="Gene3D" id="1.20.1290.10">
    <property type="entry name" value="AhpD-like"/>
    <property type="match status" value="1"/>
</dbReference>
<dbReference type="InterPro" id="IPR052512">
    <property type="entry name" value="4CMD/NDH-1_regulator"/>
</dbReference>
<dbReference type="SUPFAM" id="SSF69118">
    <property type="entry name" value="AhpD-like"/>
    <property type="match status" value="1"/>
</dbReference>
<dbReference type="InterPro" id="IPR029032">
    <property type="entry name" value="AhpD-like"/>
</dbReference>
<dbReference type="PANTHER" id="PTHR33570:SF2">
    <property type="entry name" value="CARBOXYMUCONOLACTONE DECARBOXYLASE-LIKE DOMAIN-CONTAINING PROTEIN"/>
    <property type="match status" value="1"/>
</dbReference>
<gene>
    <name evidence="2" type="ORF">GCM10022403_087140</name>
</gene>
<dbReference type="EMBL" id="BAABDE010000039">
    <property type="protein sequence ID" value="GAA3841509.1"/>
    <property type="molecule type" value="Genomic_DNA"/>
</dbReference>
<feature type="domain" description="Carboxymuconolactone decarboxylase-like" evidence="1">
    <location>
        <begin position="169"/>
        <end position="247"/>
    </location>
</feature>
<evidence type="ECO:0000259" key="1">
    <source>
        <dbReference type="Pfam" id="PF02627"/>
    </source>
</evidence>
<evidence type="ECO:0000313" key="2">
    <source>
        <dbReference type="EMBL" id="GAA3841509.1"/>
    </source>
</evidence>
<organism evidence="2 3">
    <name type="scientific">Streptomyces coacervatus</name>
    <dbReference type="NCBI Taxonomy" id="647381"/>
    <lineage>
        <taxon>Bacteria</taxon>
        <taxon>Bacillati</taxon>
        <taxon>Actinomycetota</taxon>
        <taxon>Actinomycetes</taxon>
        <taxon>Kitasatosporales</taxon>
        <taxon>Streptomycetaceae</taxon>
        <taxon>Streptomyces</taxon>
    </lineage>
</organism>
<accession>A0ABP7JDU1</accession>
<comment type="caution">
    <text evidence="2">The sequence shown here is derived from an EMBL/GenBank/DDBJ whole genome shotgun (WGS) entry which is preliminary data.</text>
</comment>
<sequence>MDDTPAVRTLAEVLPTHEPPSPTTPFGRAARDFLYGEVWSRPGLSRRDRRWVTLTCVAAADSPQPIEDHVHAALASGDIGLEAMLEFVLHFAVYCGWPKASHVEGAIARQWDRLHRERGEQTPSWPQLSDDTLGPAAWDERFARGVEEFIDVNLTPAPPPNSPYRHAGILNFVFGHVWQRPGLTRRERRIVTVASVALDDSPVPLQTHVRAALHSGDLTKEEMDEIVLQFAAYYGFAKGEALADAVETAWASKAD</sequence>
<reference evidence="3" key="1">
    <citation type="journal article" date="2019" name="Int. J. Syst. Evol. Microbiol.">
        <title>The Global Catalogue of Microorganisms (GCM) 10K type strain sequencing project: providing services to taxonomists for standard genome sequencing and annotation.</title>
        <authorList>
            <consortium name="The Broad Institute Genomics Platform"/>
            <consortium name="The Broad Institute Genome Sequencing Center for Infectious Disease"/>
            <person name="Wu L."/>
            <person name="Ma J."/>
        </authorList>
    </citation>
    <scope>NUCLEOTIDE SEQUENCE [LARGE SCALE GENOMIC DNA]</scope>
    <source>
        <strain evidence="3">JCM 17138</strain>
    </source>
</reference>
<dbReference type="Proteomes" id="UP001501009">
    <property type="component" value="Unassembled WGS sequence"/>
</dbReference>
<dbReference type="RefSeq" id="WP_275768985.1">
    <property type="nucleotide sequence ID" value="NZ_BAABDE010000039.1"/>
</dbReference>
<dbReference type="InterPro" id="IPR003779">
    <property type="entry name" value="CMD-like"/>
</dbReference>
<keyword evidence="3" id="KW-1185">Reference proteome</keyword>
<feature type="domain" description="Carboxymuconolactone decarboxylase-like" evidence="1">
    <location>
        <begin position="26"/>
        <end position="105"/>
    </location>
</feature>
<protein>
    <submittedName>
        <fullName evidence="2">Carboxymuconolactone decarboxylase family protein</fullName>
    </submittedName>
</protein>
<evidence type="ECO:0000313" key="3">
    <source>
        <dbReference type="Proteomes" id="UP001501009"/>
    </source>
</evidence>
<proteinExistence type="predicted"/>
<dbReference type="PANTHER" id="PTHR33570">
    <property type="entry name" value="4-CARBOXYMUCONOLACTONE DECARBOXYLASE FAMILY PROTEIN"/>
    <property type="match status" value="1"/>
</dbReference>
<dbReference type="Pfam" id="PF02627">
    <property type="entry name" value="CMD"/>
    <property type="match status" value="2"/>
</dbReference>
<name>A0ABP7JDU1_9ACTN</name>